<dbReference type="OrthoDB" id="9810120at2"/>
<sequence length="97" mass="10344">MNLWLATSAIMFAIGVFGALTRRTAILVFLSVELMLNSANLALVAFAKMYGSLDAQTVALFVIAIAAAEVAVGLGLIVAIFRRRESTGVDELRELKG</sequence>
<comment type="function">
    <text evidence="10">NDH-1 shuttles electrons from NADH, via FMN and iron-sulfur (Fe-S) centers, to quinones in the respiratory chain. The immediate electron acceptor for the enzyme in this species is believed to be a menaquinone. Couples the redox reaction to proton translocation (for every two electrons transferred, four hydrogen ions are translocated across the cytoplasmic membrane), and thus conserves the redox energy in a proton gradient.</text>
</comment>
<evidence type="ECO:0000256" key="4">
    <source>
        <dbReference type="ARBA" id="ARBA00022692"/>
    </source>
</evidence>
<dbReference type="STRING" id="526227.Mesil_1273"/>
<dbReference type="KEGG" id="msv:Mesil_1273"/>
<gene>
    <name evidence="10" type="primary">nuoK</name>
    <name evidence="11" type="ordered locus">Mesil_1273</name>
</gene>
<evidence type="ECO:0000256" key="1">
    <source>
        <dbReference type="ARBA" id="ARBA00004141"/>
    </source>
</evidence>
<dbReference type="InterPro" id="IPR001133">
    <property type="entry name" value="NADH_UbQ_OxRdtase_chain4L/K"/>
</dbReference>
<dbReference type="EMBL" id="CP002042">
    <property type="protein sequence ID" value="ADH63168.1"/>
    <property type="molecule type" value="Genomic_DNA"/>
</dbReference>
<evidence type="ECO:0000256" key="10">
    <source>
        <dbReference type="HAMAP-Rule" id="MF_01456"/>
    </source>
</evidence>
<comment type="similarity">
    <text evidence="2 10">Belongs to the complex I subunit 4L family.</text>
</comment>
<evidence type="ECO:0000256" key="6">
    <source>
        <dbReference type="ARBA" id="ARBA00022967"/>
    </source>
</evidence>
<dbReference type="FunFam" id="1.10.287.3510:FF:000001">
    <property type="entry name" value="NADH-quinone oxidoreductase subunit K"/>
    <property type="match status" value="1"/>
</dbReference>
<name>D7BEC5_ALLS1</name>
<keyword evidence="6 10" id="KW-1278">Translocase</keyword>
<comment type="subunit">
    <text evidence="10">NDH-1 is composed of 15 different subunits. Subunits NuoA, H, J, K, L, M, N constitute the membrane sector of the complex.</text>
</comment>
<comment type="caution">
    <text evidence="10">Lacks conserved residue(s) required for the propagation of feature annotation.</text>
</comment>
<dbReference type="HAMAP" id="MF_01456">
    <property type="entry name" value="NDH1_NuoK"/>
    <property type="match status" value="1"/>
</dbReference>
<comment type="catalytic activity">
    <reaction evidence="10">
        <text>a quinone + NADH + 5 H(+)(in) = a quinol + NAD(+) + 4 H(+)(out)</text>
        <dbReference type="Rhea" id="RHEA:57888"/>
        <dbReference type="ChEBI" id="CHEBI:15378"/>
        <dbReference type="ChEBI" id="CHEBI:24646"/>
        <dbReference type="ChEBI" id="CHEBI:57540"/>
        <dbReference type="ChEBI" id="CHEBI:57945"/>
        <dbReference type="ChEBI" id="CHEBI:132124"/>
    </reaction>
</comment>
<dbReference type="InterPro" id="IPR039428">
    <property type="entry name" value="NUOK/Mnh_C1-like"/>
</dbReference>
<comment type="subcellular location">
    <subcellularLocation>
        <location evidence="10">Cell inner membrane</location>
        <topology evidence="10">Multi-pass membrane protein</topology>
    </subcellularLocation>
    <subcellularLocation>
        <location evidence="1">Membrane</location>
        <topology evidence="1">Multi-pass membrane protein</topology>
    </subcellularLocation>
</comment>
<reference evidence="11 12" key="1">
    <citation type="journal article" date="2010" name="Stand. Genomic Sci.">
        <title>Complete genome sequence of Meiothermus silvanus type strain (VI-R2).</title>
        <authorList>
            <person name="Sikorski J."/>
            <person name="Tindall B.J."/>
            <person name="Lowry S."/>
            <person name="Lucas S."/>
            <person name="Nolan M."/>
            <person name="Copeland A."/>
            <person name="Glavina Del Rio T."/>
            <person name="Tice H."/>
            <person name="Cheng J.F."/>
            <person name="Han C."/>
            <person name="Pitluck S."/>
            <person name="Liolios K."/>
            <person name="Ivanova N."/>
            <person name="Mavromatis K."/>
            <person name="Mikhailova N."/>
            <person name="Pati A."/>
            <person name="Goodwin L."/>
            <person name="Chen A."/>
            <person name="Palaniappan K."/>
            <person name="Land M."/>
            <person name="Hauser L."/>
            <person name="Chang Y.J."/>
            <person name="Jeffries C.D."/>
            <person name="Rohde M."/>
            <person name="Goker M."/>
            <person name="Woyke T."/>
            <person name="Bristow J."/>
            <person name="Eisen J.A."/>
            <person name="Markowitz V."/>
            <person name="Hugenholtz P."/>
            <person name="Kyrpides N.C."/>
            <person name="Klenk H.P."/>
            <person name="Lapidus A."/>
        </authorList>
    </citation>
    <scope>NUCLEOTIDE SEQUENCE [LARGE SCALE GENOMIC DNA]</scope>
    <source>
        <strain evidence="12">ATCC 700542 / DSM 9946 / VI-R2</strain>
    </source>
</reference>
<keyword evidence="5 10" id="KW-0874">Quinone</keyword>
<dbReference type="EC" id="7.1.1.-" evidence="10"/>
<dbReference type="Proteomes" id="UP000001916">
    <property type="component" value="Chromosome"/>
</dbReference>
<dbReference type="eggNOG" id="COG0713">
    <property type="taxonomic scope" value="Bacteria"/>
</dbReference>
<dbReference type="Gene3D" id="1.10.287.3510">
    <property type="match status" value="1"/>
</dbReference>
<keyword evidence="3 10" id="KW-0813">Transport</keyword>
<dbReference type="GO" id="GO:0030964">
    <property type="term" value="C:NADH dehydrogenase complex"/>
    <property type="evidence" value="ECO:0007669"/>
    <property type="project" value="TreeGrafter"/>
</dbReference>
<dbReference type="PANTHER" id="PTHR11434">
    <property type="entry name" value="NADH-UBIQUINONE OXIDOREDUCTASE SUBUNIT ND4L"/>
    <property type="match status" value="1"/>
</dbReference>
<evidence type="ECO:0000256" key="2">
    <source>
        <dbReference type="ARBA" id="ARBA00010519"/>
    </source>
</evidence>
<evidence type="ECO:0000256" key="5">
    <source>
        <dbReference type="ARBA" id="ARBA00022719"/>
    </source>
</evidence>
<keyword evidence="10" id="KW-1003">Cell membrane</keyword>
<dbReference type="GO" id="GO:0048038">
    <property type="term" value="F:quinone binding"/>
    <property type="evidence" value="ECO:0007669"/>
    <property type="project" value="UniProtKB-KW"/>
</dbReference>
<feature type="transmembrane region" description="Helical" evidence="10">
    <location>
        <begin position="28"/>
        <end position="46"/>
    </location>
</feature>
<keyword evidence="4 10" id="KW-0812">Transmembrane</keyword>
<dbReference type="PANTHER" id="PTHR11434:SF21">
    <property type="entry name" value="NADH DEHYDROGENASE SUBUNIT 4L-RELATED"/>
    <property type="match status" value="1"/>
</dbReference>
<keyword evidence="10" id="KW-0997">Cell inner membrane</keyword>
<evidence type="ECO:0000256" key="8">
    <source>
        <dbReference type="ARBA" id="ARBA00023027"/>
    </source>
</evidence>
<dbReference type="AlphaFoldDB" id="D7BEC5"/>
<keyword evidence="7 10" id="KW-1133">Transmembrane helix</keyword>
<dbReference type="RefSeq" id="WP_013157739.1">
    <property type="nucleotide sequence ID" value="NC_014212.1"/>
</dbReference>
<protein>
    <recommendedName>
        <fullName evidence="10">NADH-quinone oxidoreductase subunit K</fullName>
        <ecNumber evidence="10">7.1.1.-</ecNumber>
    </recommendedName>
    <alternativeName>
        <fullName evidence="10">NADH dehydrogenase I subunit K</fullName>
    </alternativeName>
    <alternativeName>
        <fullName evidence="10">NDH-1 subunit K</fullName>
    </alternativeName>
</protein>
<accession>D7BEC5</accession>
<dbReference type="HOGENOM" id="CLU_144724_0_0_0"/>
<dbReference type="GO" id="GO:0050136">
    <property type="term" value="F:NADH dehydrogenase (quinone) (non-electrogenic) activity"/>
    <property type="evidence" value="ECO:0007669"/>
    <property type="project" value="UniProtKB-UniRule"/>
</dbReference>
<dbReference type="GO" id="GO:0005886">
    <property type="term" value="C:plasma membrane"/>
    <property type="evidence" value="ECO:0007669"/>
    <property type="project" value="UniProtKB-SubCell"/>
</dbReference>
<evidence type="ECO:0000256" key="3">
    <source>
        <dbReference type="ARBA" id="ARBA00022448"/>
    </source>
</evidence>
<feature type="transmembrane region" description="Helical" evidence="10">
    <location>
        <begin position="58"/>
        <end position="81"/>
    </location>
</feature>
<evidence type="ECO:0000256" key="9">
    <source>
        <dbReference type="ARBA" id="ARBA00023136"/>
    </source>
</evidence>
<organism evidence="11 12">
    <name type="scientific">Allomeiothermus silvanus (strain ATCC 700542 / DSM 9946 / NBRC 106475 / NCIMB 13440 / VI-R2)</name>
    <name type="common">Thermus silvanus</name>
    <dbReference type="NCBI Taxonomy" id="526227"/>
    <lineage>
        <taxon>Bacteria</taxon>
        <taxon>Thermotogati</taxon>
        <taxon>Deinococcota</taxon>
        <taxon>Deinococci</taxon>
        <taxon>Thermales</taxon>
        <taxon>Thermaceae</taxon>
        <taxon>Allomeiothermus</taxon>
    </lineage>
</organism>
<keyword evidence="8 10" id="KW-0520">NAD</keyword>
<evidence type="ECO:0000256" key="7">
    <source>
        <dbReference type="ARBA" id="ARBA00022989"/>
    </source>
</evidence>
<dbReference type="GO" id="GO:0042773">
    <property type="term" value="P:ATP synthesis coupled electron transport"/>
    <property type="evidence" value="ECO:0007669"/>
    <property type="project" value="InterPro"/>
</dbReference>
<proteinExistence type="inferred from homology"/>
<dbReference type="Pfam" id="PF00420">
    <property type="entry name" value="Oxidored_q2"/>
    <property type="match status" value="1"/>
</dbReference>
<evidence type="ECO:0000313" key="12">
    <source>
        <dbReference type="Proteomes" id="UP000001916"/>
    </source>
</evidence>
<keyword evidence="12" id="KW-1185">Reference proteome</keyword>
<keyword evidence="9 10" id="KW-0472">Membrane</keyword>
<evidence type="ECO:0000313" key="11">
    <source>
        <dbReference type="EMBL" id="ADH63168.1"/>
    </source>
</evidence>
<dbReference type="NCBIfam" id="NF004320">
    <property type="entry name" value="PRK05715.1-2"/>
    <property type="match status" value="1"/>
</dbReference>